<keyword evidence="1" id="KW-0677">Repeat</keyword>
<accession>A0A9P7Y7I8</accession>
<organism evidence="3 4">
    <name type="scientific">Amylocarpus encephaloides</name>
    <dbReference type="NCBI Taxonomy" id="45428"/>
    <lineage>
        <taxon>Eukaryota</taxon>
        <taxon>Fungi</taxon>
        <taxon>Dikarya</taxon>
        <taxon>Ascomycota</taxon>
        <taxon>Pezizomycotina</taxon>
        <taxon>Leotiomycetes</taxon>
        <taxon>Helotiales</taxon>
        <taxon>Helotiales incertae sedis</taxon>
        <taxon>Amylocarpus</taxon>
    </lineage>
</organism>
<evidence type="ECO:0000313" key="4">
    <source>
        <dbReference type="Proteomes" id="UP000824998"/>
    </source>
</evidence>
<evidence type="ECO:0000259" key="2">
    <source>
        <dbReference type="Pfam" id="PF24883"/>
    </source>
</evidence>
<keyword evidence="4" id="KW-1185">Reference proteome</keyword>
<gene>
    <name evidence="3" type="ORF">BJ875DRAFT_389023</name>
</gene>
<evidence type="ECO:0000313" key="3">
    <source>
        <dbReference type="EMBL" id="KAG9228609.1"/>
    </source>
</evidence>
<dbReference type="Pfam" id="PF24883">
    <property type="entry name" value="NPHP3_N"/>
    <property type="match status" value="1"/>
</dbReference>
<proteinExistence type="predicted"/>
<sequence>MDQTNGGRYIGDLLDQLPYAIEAPFNASHRQHDPTYLFDTHVDLLREIYTWADGRDERCLFWLKGQAGTGKSAIARTIARRYFEQGHLGASFFFSRGGGDVGYAGKFVTSVAWQLASSVPSLGKYICDALTEHHDIADQSLGCQWNQLILRPLSMLDGDNRPSCIVVIDALGECDGDDNIMIILQLLAQARSLQKVRLRIFLTSRPELLIQYGFTMNLDAERQVFILHNISPSIVDRDISIYLEHELRAIGQDNKQEPGWPGAERIRRLVNIASGMFIWASTACRFICEGQSTEERLCLLLEDGDAPANLEERLHGLYTTVLRSSVPPSSMEQEKQRFYGMLRQILRSIVVLSSPLSVKSLSEQLHTTKYQVNQTLKCLHVILEIPKDENPAPLPPPFISRLSP</sequence>
<dbReference type="EMBL" id="MU251894">
    <property type="protein sequence ID" value="KAG9228609.1"/>
    <property type="molecule type" value="Genomic_DNA"/>
</dbReference>
<dbReference type="PANTHER" id="PTHR10039:SF14">
    <property type="entry name" value="NACHT DOMAIN-CONTAINING PROTEIN"/>
    <property type="match status" value="1"/>
</dbReference>
<dbReference type="AlphaFoldDB" id="A0A9P7Y7I8"/>
<reference evidence="3" key="1">
    <citation type="journal article" date="2021" name="IMA Fungus">
        <title>Genomic characterization of three marine fungi, including Emericellopsis atlantica sp. nov. with signatures of a generalist lifestyle and marine biomass degradation.</title>
        <authorList>
            <person name="Hagestad O.C."/>
            <person name="Hou L."/>
            <person name="Andersen J.H."/>
            <person name="Hansen E.H."/>
            <person name="Altermark B."/>
            <person name="Li C."/>
            <person name="Kuhnert E."/>
            <person name="Cox R.J."/>
            <person name="Crous P.W."/>
            <person name="Spatafora J.W."/>
            <person name="Lail K."/>
            <person name="Amirebrahimi M."/>
            <person name="Lipzen A."/>
            <person name="Pangilinan J."/>
            <person name="Andreopoulos W."/>
            <person name="Hayes R.D."/>
            <person name="Ng V."/>
            <person name="Grigoriev I.V."/>
            <person name="Jackson S.A."/>
            <person name="Sutton T.D.S."/>
            <person name="Dobson A.D.W."/>
            <person name="Rama T."/>
        </authorList>
    </citation>
    <scope>NUCLEOTIDE SEQUENCE</scope>
    <source>
        <strain evidence="3">TRa018bII</strain>
    </source>
</reference>
<protein>
    <recommendedName>
        <fullName evidence="2">Nephrocystin 3-like N-terminal domain-containing protein</fullName>
    </recommendedName>
</protein>
<comment type="caution">
    <text evidence="3">The sequence shown here is derived from an EMBL/GenBank/DDBJ whole genome shotgun (WGS) entry which is preliminary data.</text>
</comment>
<dbReference type="InterPro" id="IPR056884">
    <property type="entry name" value="NPHP3-like_N"/>
</dbReference>
<dbReference type="PANTHER" id="PTHR10039">
    <property type="entry name" value="AMELOGENIN"/>
    <property type="match status" value="1"/>
</dbReference>
<dbReference type="Proteomes" id="UP000824998">
    <property type="component" value="Unassembled WGS sequence"/>
</dbReference>
<evidence type="ECO:0000256" key="1">
    <source>
        <dbReference type="ARBA" id="ARBA00022737"/>
    </source>
</evidence>
<dbReference type="Gene3D" id="3.40.50.300">
    <property type="entry name" value="P-loop containing nucleotide triphosphate hydrolases"/>
    <property type="match status" value="1"/>
</dbReference>
<dbReference type="InterPro" id="IPR027417">
    <property type="entry name" value="P-loop_NTPase"/>
</dbReference>
<feature type="domain" description="Nephrocystin 3-like N-terminal" evidence="2">
    <location>
        <begin position="47"/>
        <end position="205"/>
    </location>
</feature>
<dbReference type="OrthoDB" id="674604at2759"/>
<name>A0A9P7Y7I8_9HELO</name>
<dbReference type="SUPFAM" id="SSF52540">
    <property type="entry name" value="P-loop containing nucleoside triphosphate hydrolases"/>
    <property type="match status" value="1"/>
</dbReference>